<dbReference type="AlphaFoldDB" id="A0AAV4EE82"/>
<feature type="domain" description="Reverse transcriptase/retrotransposon-derived protein RNase H-like" evidence="1">
    <location>
        <begin position="71"/>
        <end position="149"/>
    </location>
</feature>
<dbReference type="SUPFAM" id="SSF56672">
    <property type="entry name" value="DNA/RNA polymerases"/>
    <property type="match status" value="1"/>
</dbReference>
<comment type="caution">
    <text evidence="2">The sequence shown here is derived from an EMBL/GenBank/DDBJ whole genome shotgun (WGS) entry which is preliminary data.</text>
</comment>
<dbReference type="InterPro" id="IPR041577">
    <property type="entry name" value="RT_RNaseH_2"/>
</dbReference>
<proteinExistence type="predicted"/>
<evidence type="ECO:0000259" key="1">
    <source>
        <dbReference type="Pfam" id="PF17919"/>
    </source>
</evidence>
<dbReference type="Proteomes" id="UP000762676">
    <property type="component" value="Unassembled WGS sequence"/>
</dbReference>
<name>A0AAV4EE82_9GAST</name>
<dbReference type="Gene3D" id="3.10.20.370">
    <property type="match status" value="1"/>
</dbReference>
<dbReference type="Pfam" id="PF17919">
    <property type="entry name" value="RT_RNaseH_2"/>
    <property type="match status" value="1"/>
</dbReference>
<dbReference type="EMBL" id="BMAT01000071">
    <property type="protein sequence ID" value="GFR59134.1"/>
    <property type="molecule type" value="Genomic_DNA"/>
</dbReference>
<accession>A0AAV4EE82</accession>
<keyword evidence="3" id="KW-1185">Reference proteome</keyword>
<dbReference type="PANTHER" id="PTHR34072">
    <property type="entry name" value="ENZYMATIC POLYPROTEIN-RELATED"/>
    <property type="match status" value="1"/>
</dbReference>
<reference evidence="2 3" key="1">
    <citation type="journal article" date="2021" name="Elife">
        <title>Chloroplast acquisition without the gene transfer in kleptoplastic sea slugs, Plakobranchus ocellatus.</title>
        <authorList>
            <person name="Maeda T."/>
            <person name="Takahashi S."/>
            <person name="Yoshida T."/>
            <person name="Shimamura S."/>
            <person name="Takaki Y."/>
            <person name="Nagai Y."/>
            <person name="Toyoda A."/>
            <person name="Suzuki Y."/>
            <person name="Arimoto A."/>
            <person name="Ishii H."/>
            <person name="Satoh N."/>
            <person name="Nishiyama T."/>
            <person name="Hasebe M."/>
            <person name="Maruyama T."/>
            <person name="Minagawa J."/>
            <person name="Obokata J."/>
            <person name="Shigenobu S."/>
        </authorList>
    </citation>
    <scope>NUCLEOTIDE SEQUENCE [LARGE SCALE GENOMIC DNA]</scope>
</reference>
<dbReference type="InterPro" id="IPR043502">
    <property type="entry name" value="DNA/RNA_pol_sf"/>
</dbReference>
<evidence type="ECO:0000313" key="3">
    <source>
        <dbReference type="Proteomes" id="UP000762676"/>
    </source>
</evidence>
<sequence length="154" mass="17154">MMNSGATLTCAVKKLLCGMDNVVDYMDNLLVHTETWEANVETWLNFLGAFERPTSLSGQLMRKGQPNTVNWGDSQEKAYNSLKFAVTSKTVLQLPDFDKRFILRTYASSRGLGAALMQESDGILFPVAYASKKSTDRERKFSVIEREALVSGGE</sequence>
<evidence type="ECO:0000313" key="2">
    <source>
        <dbReference type="EMBL" id="GFR59134.1"/>
    </source>
</evidence>
<organism evidence="2 3">
    <name type="scientific">Elysia marginata</name>
    <dbReference type="NCBI Taxonomy" id="1093978"/>
    <lineage>
        <taxon>Eukaryota</taxon>
        <taxon>Metazoa</taxon>
        <taxon>Spiralia</taxon>
        <taxon>Lophotrochozoa</taxon>
        <taxon>Mollusca</taxon>
        <taxon>Gastropoda</taxon>
        <taxon>Heterobranchia</taxon>
        <taxon>Euthyneura</taxon>
        <taxon>Panpulmonata</taxon>
        <taxon>Sacoglossa</taxon>
        <taxon>Placobranchoidea</taxon>
        <taxon>Plakobranchidae</taxon>
        <taxon>Elysia</taxon>
    </lineage>
</organism>
<gene>
    <name evidence="2" type="ORF">ElyMa_000049300</name>
</gene>
<protein>
    <submittedName>
        <fullName evidence="2">Retrovirus-related Pol polyprotein from transposon 412</fullName>
    </submittedName>
</protein>